<evidence type="ECO:0000256" key="1">
    <source>
        <dbReference type="RuleBase" id="RU000672"/>
    </source>
</evidence>
<gene>
    <name evidence="3" type="ORF">AMTR_s00012p00215250</name>
</gene>
<dbReference type="InterPro" id="IPR015798">
    <property type="entry name" value="Cu_amine_oxidase_C"/>
</dbReference>
<keyword evidence="1" id="KW-0560">Oxidoreductase</keyword>
<dbReference type="HOGENOM" id="CLU_1878192_0_0_1"/>
<dbReference type="InterPro" id="IPR036460">
    <property type="entry name" value="Cu_amine_oxidase_C_sf"/>
</dbReference>
<reference evidence="4" key="1">
    <citation type="journal article" date="2013" name="Science">
        <title>The Amborella genome and the evolution of flowering plants.</title>
        <authorList>
            <consortium name="Amborella Genome Project"/>
        </authorList>
    </citation>
    <scope>NUCLEOTIDE SEQUENCE [LARGE SCALE GENOMIC DNA]</scope>
</reference>
<keyword evidence="1" id="KW-0479">Metal-binding</keyword>
<protein>
    <recommendedName>
        <fullName evidence="1">Amine oxidase</fullName>
        <ecNumber evidence="1">1.4.3.-</ecNumber>
    </recommendedName>
</protein>
<dbReference type="Gramene" id="ERN07869">
    <property type="protein sequence ID" value="ERN07869"/>
    <property type="gene ID" value="AMTR_s00012p00215250"/>
</dbReference>
<evidence type="ECO:0000313" key="4">
    <source>
        <dbReference type="Proteomes" id="UP000017836"/>
    </source>
</evidence>
<comment type="cofactor">
    <cofactor evidence="1">
        <name>Cu cation</name>
        <dbReference type="ChEBI" id="CHEBI:23378"/>
    </cofactor>
    <text evidence="1">Contains 1 topaquinone per subunit.</text>
</comment>
<dbReference type="Pfam" id="PF01179">
    <property type="entry name" value="Cu_amine_oxid"/>
    <property type="match status" value="1"/>
</dbReference>
<organism evidence="3 4">
    <name type="scientific">Amborella trichopoda</name>
    <dbReference type="NCBI Taxonomy" id="13333"/>
    <lineage>
        <taxon>Eukaryota</taxon>
        <taxon>Viridiplantae</taxon>
        <taxon>Streptophyta</taxon>
        <taxon>Embryophyta</taxon>
        <taxon>Tracheophyta</taxon>
        <taxon>Spermatophyta</taxon>
        <taxon>Magnoliopsida</taxon>
        <taxon>Amborellales</taxon>
        <taxon>Amborellaceae</taxon>
        <taxon>Amborella</taxon>
    </lineage>
</organism>
<keyword evidence="1" id="KW-0186">Copper</keyword>
<keyword evidence="4" id="KW-1185">Reference proteome</keyword>
<sequence>MVVEGHQVIWGPWEFHLKPDPRAGVVIFQATVRDPNSGEARSVMYKGSLSELLVPYMDPSNAWYFKTYIDAGDFELGLWAMPLDRLNDCPRNAYYMDAVFAGSDGIPYMRPDVICVFERDAGDVAWRHTEVLSLSL</sequence>
<comment type="PTM">
    <text evidence="1">Topaquinone (TPQ) is generated by copper-dependent autoxidation of a specific tyrosyl residue.</text>
</comment>
<name>W1PJE7_AMBTC</name>
<dbReference type="Proteomes" id="UP000017836">
    <property type="component" value="Unassembled WGS sequence"/>
</dbReference>
<dbReference type="AlphaFoldDB" id="W1PJE7"/>
<dbReference type="InterPro" id="IPR000269">
    <property type="entry name" value="Cu_amine_oxidase"/>
</dbReference>
<dbReference type="EMBL" id="KI393609">
    <property type="protein sequence ID" value="ERN07869.1"/>
    <property type="molecule type" value="Genomic_DNA"/>
</dbReference>
<dbReference type="GO" id="GO:0048038">
    <property type="term" value="F:quinone binding"/>
    <property type="evidence" value="ECO:0007669"/>
    <property type="project" value="InterPro"/>
</dbReference>
<dbReference type="GO" id="GO:0005507">
    <property type="term" value="F:copper ion binding"/>
    <property type="evidence" value="ECO:0007669"/>
    <property type="project" value="InterPro"/>
</dbReference>
<feature type="domain" description="Copper amine oxidase catalytic" evidence="2">
    <location>
        <begin position="3"/>
        <end position="131"/>
    </location>
</feature>
<dbReference type="eggNOG" id="KOG1186">
    <property type="taxonomic scope" value="Eukaryota"/>
</dbReference>
<keyword evidence="1" id="KW-0801">TPQ</keyword>
<accession>W1PJE7</accession>
<dbReference type="PANTHER" id="PTHR10638">
    <property type="entry name" value="COPPER AMINE OXIDASE"/>
    <property type="match status" value="1"/>
</dbReference>
<dbReference type="OMA" id="SLEPYND"/>
<dbReference type="EC" id="1.4.3.-" evidence="1"/>
<dbReference type="GO" id="GO:0009308">
    <property type="term" value="P:amine metabolic process"/>
    <property type="evidence" value="ECO:0007669"/>
    <property type="project" value="UniProtKB-UniRule"/>
</dbReference>
<dbReference type="SUPFAM" id="SSF49998">
    <property type="entry name" value="Amine oxidase catalytic domain"/>
    <property type="match status" value="1"/>
</dbReference>
<evidence type="ECO:0000259" key="2">
    <source>
        <dbReference type="Pfam" id="PF01179"/>
    </source>
</evidence>
<evidence type="ECO:0000313" key="3">
    <source>
        <dbReference type="EMBL" id="ERN07869.1"/>
    </source>
</evidence>
<proteinExistence type="inferred from homology"/>
<dbReference type="GO" id="GO:0008131">
    <property type="term" value="F:primary methylamine oxidase activity"/>
    <property type="evidence" value="ECO:0007669"/>
    <property type="project" value="InterPro"/>
</dbReference>
<dbReference type="PANTHER" id="PTHR10638:SF41">
    <property type="entry name" value="AMINE OXIDASE"/>
    <property type="match status" value="1"/>
</dbReference>
<dbReference type="Gene3D" id="2.70.98.20">
    <property type="entry name" value="Copper amine oxidase, catalytic domain"/>
    <property type="match status" value="1"/>
</dbReference>
<comment type="similarity">
    <text evidence="1">Belongs to the copper/topaquinone oxidase family.</text>
</comment>